<keyword evidence="2" id="KW-1185">Reference proteome</keyword>
<comment type="caution">
    <text evidence="1">The sequence shown here is derived from an EMBL/GenBank/DDBJ whole genome shotgun (WGS) entry which is preliminary data.</text>
</comment>
<dbReference type="OrthoDB" id="2447803at2759"/>
<proteinExistence type="predicted"/>
<evidence type="ECO:0008006" key="3">
    <source>
        <dbReference type="Google" id="ProtNLM"/>
    </source>
</evidence>
<reference evidence="1 2" key="1">
    <citation type="submission" date="2019-02" db="EMBL/GenBank/DDBJ databases">
        <title>Genome sequencing of the rare red list fungi Antrodiella citrinella (Flaviporus citrinellus).</title>
        <authorList>
            <person name="Buettner E."/>
            <person name="Kellner H."/>
        </authorList>
    </citation>
    <scope>NUCLEOTIDE SEQUENCE [LARGE SCALE GENOMIC DNA]</scope>
    <source>
        <strain evidence="1 2">DSM 108506</strain>
    </source>
</reference>
<organism evidence="1 2">
    <name type="scientific">Antrodiella citrinella</name>
    <dbReference type="NCBI Taxonomy" id="2447956"/>
    <lineage>
        <taxon>Eukaryota</taxon>
        <taxon>Fungi</taxon>
        <taxon>Dikarya</taxon>
        <taxon>Basidiomycota</taxon>
        <taxon>Agaricomycotina</taxon>
        <taxon>Agaricomycetes</taxon>
        <taxon>Polyporales</taxon>
        <taxon>Steccherinaceae</taxon>
        <taxon>Antrodiella</taxon>
    </lineage>
</organism>
<dbReference type="Gene3D" id="3.80.10.10">
    <property type="entry name" value="Ribonuclease Inhibitor"/>
    <property type="match status" value="1"/>
</dbReference>
<accession>A0A4S4MSE0</accession>
<dbReference type="SUPFAM" id="SSF52047">
    <property type="entry name" value="RNI-like"/>
    <property type="match status" value="1"/>
</dbReference>
<protein>
    <recommendedName>
        <fullName evidence="3">F-box domain-containing protein</fullName>
    </recommendedName>
</protein>
<dbReference type="AlphaFoldDB" id="A0A4S4MSE0"/>
<dbReference type="InterPro" id="IPR032675">
    <property type="entry name" value="LRR_dom_sf"/>
</dbReference>
<dbReference type="EMBL" id="SGPM01000145">
    <property type="protein sequence ID" value="THH29009.1"/>
    <property type="molecule type" value="Genomic_DNA"/>
</dbReference>
<evidence type="ECO:0000313" key="1">
    <source>
        <dbReference type="EMBL" id="THH29009.1"/>
    </source>
</evidence>
<dbReference type="Proteomes" id="UP000308730">
    <property type="component" value="Unassembled WGS sequence"/>
</dbReference>
<name>A0A4S4MSE0_9APHY</name>
<sequence length="514" mass="58607">MVSERQTGCSPYPGLNFRFKKNSVLDWATFSRYALRIRLLHHDESKRKYIDESAWNDILHTKPHGDLLPNLQSLLWHAVHADRQHWSLLFMHAKVRYLSLQIHRSPGTPTYIATLLERVSGLTELELRSDSPIRDVESDILPLLHCPTLRRVVVPLYFLTTAFMTQLSRCPDLHDIQLSRPVEQGTGDRTDVLSFRPTLEEHAFPVLERLAFSAHVLHAIHFLAAPFAPKQISFLYLNVIAVDAPLVVRDFFSTIAAECKSLIELHVDFVICPGAPMIYPPPPLVDRPTLDTFRPLLSCARLKRFEFRWDYQMNVTQADMEELASSWPALETLLLNCQPIPENTPPLLTLEALIPFAQHCPHLRELGLYLDAQDIPPALSYPSPRPLSSFRSLQKLSVGASCIAQVEPVALFLSQLCPLGCQIVSGVRWPDAYGIALDQLGILDHRRLQMTEWWVRWMEMAKVLPLVTKARLEEKIRIAALREKMETLALHRTEQGGASQIQHELDNIRALLRG</sequence>
<gene>
    <name evidence="1" type="ORF">EUX98_g5182</name>
</gene>
<evidence type="ECO:0000313" key="2">
    <source>
        <dbReference type="Proteomes" id="UP000308730"/>
    </source>
</evidence>